<comment type="caution">
    <text evidence="3">The sequence shown here is derived from an EMBL/GenBank/DDBJ whole genome shotgun (WGS) entry which is preliminary data.</text>
</comment>
<dbReference type="Proteomes" id="UP000570595">
    <property type="component" value="Unassembled WGS sequence"/>
</dbReference>
<organism evidence="3 5">
    <name type="scientific">Perkinsus olseni</name>
    <name type="common">Perkinsus atlanticus</name>
    <dbReference type="NCBI Taxonomy" id="32597"/>
    <lineage>
        <taxon>Eukaryota</taxon>
        <taxon>Sar</taxon>
        <taxon>Alveolata</taxon>
        <taxon>Perkinsozoa</taxon>
        <taxon>Perkinsea</taxon>
        <taxon>Perkinsida</taxon>
        <taxon>Perkinsidae</taxon>
        <taxon>Perkinsus</taxon>
    </lineage>
</organism>
<accession>A0A7J6LD87</accession>
<evidence type="ECO:0000313" key="4">
    <source>
        <dbReference type="Proteomes" id="UP000570595"/>
    </source>
</evidence>
<feature type="region of interest" description="Disordered" evidence="1">
    <location>
        <begin position="19"/>
        <end position="38"/>
    </location>
</feature>
<dbReference type="Proteomes" id="UP000572268">
    <property type="component" value="Unassembled WGS sequence"/>
</dbReference>
<sequence>MSVGCGTLSASFGLSTDNASSGGDMKDLPSNNPASQVPEELWNVDSNISSWGKHKTRRTAAQLAHSVHRHDQIEKLKLLGSDRPSNSGMLSADSCFLEAFGYSLGARDRQGRPCSIFLPVNVGRGFRSLQKYVMVGCRGGQDCLLSFLETSVDGLYPSGVKARRVHLAYDQHGKTFAGGLRRGWDNWKHVTKREAAKLAQGVHSHATRGLKAGACYPQNNCEVNPAAIYSLKYRKFGEESSMHEYPRKPSLPVLVRKRQKVLLALKSIGSAAPQRSRGLSDGYDSGGELMVHKTPPQTSTTPLSKPTQPCSQ</sequence>
<proteinExistence type="predicted"/>
<evidence type="ECO:0000313" key="3">
    <source>
        <dbReference type="EMBL" id="KAF4656960.1"/>
    </source>
</evidence>
<gene>
    <name evidence="3" type="ORF">FOL46_007610</name>
    <name evidence="2" type="ORF">FOZ61_008393</name>
</gene>
<evidence type="ECO:0000256" key="1">
    <source>
        <dbReference type="SAM" id="MobiDB-lite"/>
    </source>
</evidence>
<feature type="compositionally biased region" description="Polar residues" evidence="1">
    <location>
        <begin position="295"/>
        <end position="312"/>
    </location>
</feature>
<reference evidence="4 5" key="1">
    <citation type="submission" date="2020-04" db="EMBL/GenBank/DDBJ databases">
        <title>Perkinsus olseni comparative genomics.</title>
        <authorList>
            <person name="Bogema D.R."/>
        </authorList>
    </citation>
    <scope>NUCLEOTIDE SEQUENCE [LARGE SCALE GENOMIC DNA]</scope>
    <source>
        <strain evidence="2">ATCC PRA-179</strain>
        <strain evidence="3">ATCC PRA-31</strain>
    </source>
</reference>
<evidence type="ECO:0000313" key="2">
    <source>
        <dbReference type="EMBL" id="KAF4654246.1"/>
    </source>
</evidence>
<protein>
    <submittedName>
        <fullName evidence="3">Uncharacterized protein</fullName>
    </submittedName>
</protein>
<dbReference type="AlphaFoldDB" id="A0A7J6LD87"/>
<feature type="region of interest" description="Disordered" evidence="1">
    <location>
        <begin position="273"/>
        <end position="312"/>
    </location>
</feature>
<dbReference type="OrthoDB" id="10343943at2759"/>
<name>A0A7J6LD87_PEROL</name>
<dbReference type="EMBL" id="JABAHT010000551">
    <property type="protein sequence ID" value="KAF4654246.1"/>
    <property type="molecule type" value="Genomic_DNA"/>
</dbReference>
<dbReference type="EMBL" id="JABANN010000548">
    <property type="protein sequence ID" value="KAF4656960.1"/>
    <property type="molecule type" value="Genomic_DNA"/>
</dbReference>
<evidence type="ECO:0000313" key="5">
    <source>
        <dbReference type="Proteomes" id="UP000572268"/>
    </source>
</evidence>